<dbReference type="SUPFAM" id="SSF53474">
    <property type="entry name" value="alpha/beta-Hydrolases"/>
    <property type="match status" value="1"/>
</dbReference>
<feature type="non-terminal residue" evidence="4">
    <location>
        <position position="1"/>
    </location>
</feature>
<dbReference type="EMBL" id="AJWY01007822">
    <property type="protein sequence ID" value="EKC62915.1"/>
    <property type="molecule type" value="Genomic_DNA"/>
</dbReference>
<organism evidence="4">
    <name type="scientific">human gut metagenome</name>
    <dbReference type="NCBI Taxonomy" id="408170"/>
    <lineage>
        <taxon>unclassified sequences</taxon>
        <taxon>metagenomes</taxon>
        <taxon>organismal metagenomes</taxon>
    </lineage>
</organism>
<evidence type="ECO:0000256" key="1">
    <source>
        <dbReference type="ARBA" id="ARBA00005964"/>
    </source>
</evidence>
<dbReference type="InterPro" id="IPR029058">
    <property type="entry name" value="AB_hydrolase_fold"/>
</dbReference>
<dbReference type="PROSITE" id="PS00122">
    <property type="entry name" value="CARBOXYLESTERASE_B_1"/>
    <property type="match status" value="1"/>
</dbReference>
<name>K1T943_9ZZZZ</name>
<gene>
    <name evidence="4" type="ORF">LEA_11596</name>
</gene>
<sequence length="174" mass="18646">GGSFTGGSSNEGHISGKAYAENDIVFVSVNYRLGPYGFCSHPDVADENGVCGNFGLFDQAAALKWIKNNISSFGGDPDRITILGQSAGAMSVDVLLSSPLTRDMVSGAVMLSGVALQRVLSRPLSPQKMKKFWDEIIKNAGKTSLSELRDTDAKTLYYAWLKACRDEGIKSTLS</sequence>
<comment type="caution">
    <text evidence="4">The sequence shown here is derived from an EMBL/GenBank/DDBJ whole genome shotgun (WGS) entry which is preliminary data.</text>
</comment>
<dbReference type="Gene3D" id="3.40.50.1820">
    <property type="entry name" value="alpha/beta hydrolase"/>
    <property type="match status" value="1"/>
</dbReference>
<dbReference type="InterPro" id="IPR002018">
    <property type="entry name" value="CarbesteraseB"/>
</dbReference>
<evidence type="ECO:0000313" key="4">
    <source>
        <dbReference type="EMBL" id="EKC62915.1"/>
    </source>
</evidence>
<dbReference type="GO" id="GO:0016787">
    <property type="term" value="F:hydrolase activity"/>
    <property type="evidence" value="ECO:0007669"/>
    <property type="project" value="UniProtKB-KW"/>
</dbReference>
<feature type="domain" description="Carboxylesterase type B" evidence="3">
    <location>
        <begin position="1"/>
        <end position="156"/>
    </location>
</feature>
<protein>
    <submittedName>
        <fullName evidence="4">Carboxylesterase, type B</fullName>
        <ecNumber evidence="4">3.1.1.-</ecNumber>
    </submittedName>
</protein>
<dbReference type="InterPro" id="IPR050309">
    <property type="entry name" value="Type-B_Carboxylest/Lipase"/>
</dbReference>
<evidence type="ECO:0000259" key="3">
    <source>
        <dbReference type="Pfam" id="PF00135"/>
    </source>
</evidence>
<keyword evidence="2 4" id="KW-0378">Hydrolase</keyword>
<proteinExistence type="inferred from homology"/>
<dbReference type="PANTHER" id="PTHR11559">
    <property type="entry name" value="CARBOXYLESTERASE"/>
    <property type="match status" value="1"/>
</dbReference>
<dbReference type="InterPro" id="IPR019826">
    <property type="entry name" value="Carboxylesterase_B_AS"/>
</dbReference>
<dbReference type="AlphaFoldDB" id="K1T943"/>
<comment type="similarity">
    <text evidence="1">Belongs to the type-B carboxylesterase/lipase family.</text>
</comment>
<feature type="non-terminal residue" evidence="4">
    <location>
        <position position="174"/>
    </location>
</feature>
<reference evidence="4" key="1">
    <citation type="journal article" date="2013" name="Environ. Microbiol.">
        <title>Microbiota from the distal guts of lean and obese adolescents exhibit partial functional redundancy besides clear differences in community structure.</title>
        <authorList>
            <person name="Ferrer M."/>
            <person name="Ruiz A."/>
            <person name="Lanza F."/>
            <person name="Haange S.B."/>
            <person name="Oberbach A."/>
            <person name="Till H."/>
            <person name="Bargiela R."/>
            <person name="Campoy C."/>
            <person name="Segura M.T."/>
            <person name="Richter M."/>
            <person name="von Bergen M."/>
            <person name="Seifert J."/>
            <person name="Suarez A."/>
        </authorList>
    </citation>
    <scope>NUCLEOTIDE SEQUENCE</scope>
</reference>
<dbReference type="EC" id="3.1.1.-" evidence="4"/>
<evidence type="ECO:0000256" key="2">
    <source>
        <dbReference type="ARBA" id="ARBA00022801"/>
    </source>
</evidence>
<dbReference type="Pfam" id="PF00135">
    <property type="entry name" value="COesterase"/>
    <property type="match status" value="1"/>
</dbReference>
<accession>K1T943</accession>